<accession>A0AAW9HDY7</accession>
<feature type="region of interest" description="Disordered" evidence="1">
    <location>
        <begin position="283"/>
        <end position="356"/>
    </location>
</feature>
<dbReference type="PANTHER" id="PTHR13832">
    <property type="entry name" value="PROTEIN PHOSPHATASE 2C"/>
    <property type="match status" value="1"/>
</dbReference>
<feature type="region of interest" description="Disordered" evidence="1">
    <location>
        <begin position="459"/>
        <end position="518"/>
    </location>
</feature>
<name>A0AAW9HDY7_9ACTO</name>
<dbReference type="Pfam" id="PF13672">
    <property type="entry name" value="PP2C_2"/>
    <property type="match status" value="1"/>
</dbReference>
<dbReference type="PROSITE" id="PS51746">
    <property type="entry name" value="PPM_2"/>
    <property type="match status" value="1"/>
</dbReference>
<dbReference type="GeneID" id="92813301"/>
<dbReference type="PANTHER" id="PTHR13832:SF827">
    <property type="entry name" value="PROTEIN PHOSPHATASE 1L"/>
    <property type="match status" value="1"/>
</dbReference>
<evidence type="ECO:0000313" key="6">
    <source>
        <dbReference type="Proteomes" id="UP001284901"/>
    </source>
</evidence>
<dbReference type="SMART" id="SM00331">
    <property type="entry name" value="PP2C_SIG"/>
    <property type="match status" value="1"/>
</dbReference>
<dbReference type="RefSeq" id="WP_101595746.1">
    <property type="nucleotide sequence ID" value="NZ_CAUPFC010000033.1"/>
</dbReference>
<dbReference type="EMBL" id="JAWNFV010000019">
    <property type="protein sequence ID" value="MDY5141300.1"/>
    <property type="molecule type" value="Genomic_DNA"/>
</dbReference>
<sequence>MSIQLRYAAFSDVGLVRSNNQDGGYASPHLLVVADGMGGAAAGDIASSVTVGHLVAVDDVHAADDLLPLLRRAVEAAHDDMLALVAENPKMAGMGTTCIAMLRASNKLAMVHIGDSRAYLLRDGKLGQVTHDHTLVQYLVDHGRLTPEEAEHHPQRNVIMRALGDTPGEVELDESVREARVGDRWLLCSDGLFGVVAHDTIEHAMYAIPDLHQLGEHLIDLALAAGAPDNVTVILADVIDDAAITSPLPSQPIVVGSAARDYRRPTRGGNSAAAKAATLTRNANAGAGGTSAGTHNDAGNSETPGAANSSSDSTAAPGSAHPKGSAKKNAKSSSATDTGNAGRGSGAGCGNSGAEGAPRARWGARLAVILTVLALAVAGLFGAYRWTQSRYYVANNNGIVTIYQGIPQRLGPLEFSHAAEATDLQVRDLTPVAQDRLATPITRASLREARAVVAALREQKAQNNEPTPAPASASPAPSAPAAPASGAPAPAPGQSTPAPEQPAPAANAPAPANPGENR</sequence>
<proteinExistence type="predicted"/>
<dbReference type="SUPFAM" id="SSF81606">
    <property type="entry name" value="PP2C-like"/>
    <property type="match status" value="1"/>
</dbReference>
<keyword evidence="2" id="KW-1133">Transmembrane helix</keyword>
<keyword evidence="2" id="KW-0472">Membrane</keyword>
<feature type="compositionally biased region" description="Polar residues" evidence="1">
    <location>
        <begin position="297"/>
        <end position="316"/>
    </location>
</feature>
<dbReference type="CDD" id="cd00143">
    <property type="entry name" value="PP2Cc"/>
    <property type="match status" value="1"/>
</dbReference>
<feature type="compositionally biased region" description="Low complexity" evidence="1">
    <location>
        <begin position="470"/>
        <end position="518"/>
    </location>
</feature>
<organism evidence="4 7">
    <name type="scientific">Actinotignum timonense</name>
    <dbReference type="NCBI Taxonomy" id="1870995"/>
    <lineage>
        <taxon>Bacteria</taxon>
        <taxon>Bacillati</taxon>
        <taxon>Actinomycetota</taxon>
        <taxon>Actinomycetes</taxon>
        <taxon>Actinomycetales</taxon>
        <taxon>Actinomycetaceae</taxon>
        <taxon>Actinotignum</taxon>
    </lineage>
</organism>
<reference evidence="4 6" key="1">
    <citation type="submission" date="2023-10" db="EMBL/GenBank/DDBJ databases">
        <title>Whole Genome based description of the genera Actinobaculum and Actinotignum reveals a complex phylogenetic relationship within the species included in the genus Actinotignum.</title>
        <authorList>
            <person name="Jensen C.S."/>
            <person name="Dargis R."/>
            <person name="Kemp M."/>
            <person name="Christensen J.J."/>
        </authorList>
    </citation>
    <scope>NUCLEOTIDE SEQUENCE</scope>
    <source>
        <strain evidence="5 6">SLA_B089</strain>
        <strain evidence="4">SLA_B245</strain>
    </source>
</reference>
<dbReference type="GO" id="GO:0004722">
    <property type="term" value="F:protein serine/threonine phosphatase activity"/>
    <property type="evidence" value="ECO:0007669"/>
    <property type="project" value="InterPro"/>
</dbReference>
<feature type="compositionally biased region" description="Gly residues" evidence="1">
    <location>
        <begin position="341"/>
        <end position="353"/>
    </location>
</feature>
<dbReference type="AlphaFoldDB" id="A0AAW9HDY7"/>
<evidence type="ECO:0000256" key="2">
    <source>
        <dbReference type="SAM" id="Phobius"/>
    </source>
</evidence>
<evidence type="ECO:0000313" key="5">
    <source>
        <dbReference type="EMBL" id="MDY5146872.1"/>
    </source>
</evidence>
<evidence type="ECO:0000259" key="3">
    <source>
        <dbReference type="PROSITE" id="PS51746"/>
    </source>
</evidence>
<evidence type="ECO:0000256" key="1">
    <source>
        <dbReference type="SAM" id="MobiDB-lite"/>
    </source>
</evidence>
<evidence type="ECO:0000313" key="4">
    <source>
        <dbReference type="EMBL" id="MDY5141300.1"/>
    </source>
</evidence>
<dbReference type="SMART" id="SM00332">
    <property type="entry name" value="PP2Cc"/>
    <property type="match status" value="1"/>
</dbReference>
<dbReference type="Gene3D" id="3.60.40.10">
    <property type="entry name" value="PPM-type phosphatase domain"/>
    <property type="match status" value="1"/>
</dbReference>
<protein>
    <submittedName>
        <fullName evidence="4">Protein phosphatase 2C domain-containing protein</fullName>
    </submittedName>
</protein>
<keyword evidence="2" id="KW-0812">Transmembrane</keyword>
<dbReference type="Proteomes" id="UP001288320">
    <property type="component" value="Unassembled WGS sequence"/>
</dbReference>
<feature type="transmembrane region" description="Helical" evidence="2">
    <location>
        <begin position="362"/>
        <end position="384"/>
    </location>
</feature>
<feature type="domain" description="PPM-type phosphatase" evidence="3">
    <location>
        <begin position="6"/>
        <end position="238"/>
    </location>
</feature>
<comment type="caution">
    <text evidence="4">The sequence shown here is derived from an EMBL/GenBank/DDBJ whole genome shotgun (WGS) entry which is preliminary data.</text>
</comment>
<dbReference type="InterPro" id="IPR001932">
    <property type="entry name" value="PPM-type_phosphatase-like_dom"/>
</dbReference>
<dbReference type="InterPro" id="IPR036457">
    <property type="entry name" value="PPM-type-like_dom_sf"/>
</dbReference>
<dbReference type="InterPro" id="IPR015655">
    <property type="entry name" value="PP2C"/>
</dbReference>
<dbReference type="EMBL" id="JAWNFY010000021">
    <property type="protein sequence ID" value="MDY5146872.1"/>
    <property type="molecule type" value="Genomic_DNA"/>
</dbReference>
<dbReference type="Proteomes" id="UP001284901">
    <property type="component" value="Unassembled WGS sequence"/>
</dbReference>
<gene>
    <name evidence="4" type="ORF">R6G74_08280</name>
    <name evidence="5" type="ORF">R6P33_07580</name>
</gene>
<keyword evidence="6" id="KW-1185">Reference proteome</keyword>
<evidence type="ECO:0000313" key="7">
    <source>
        <dbReference type="Proteomes" id="UP001288320"/>
    </source>
</evidence>